<keyword evidence="3" id="KW-0285">Flavoprotein</keyword>
<dbReference type="SUPFAM" id="SSF51905">
    <property type="entry name" value="FAD/NAD(P)-binding domain"/>
    <property type="match status" value="1"/>
</dbReference>
<comment type="cofactor">
    <cofactor evidence="1">
        <name>FAD</name>
        <dbReference type="ChEBI" id="CHEBI:57692"/>
    </cofactor>
</comment>
<sequence length="424" mass="46553">MEPHRIVIVGGGFGGLKTAFELAKRRARIKDCSVTLVDQNDAHLYTPLLYEVASGELELSGKACADEIERGVSVRFDAYANVAAKKNVRFVRGAVLGMEQESRTVLLSDGKRLPYDDLVIAVGAETATYGIPGVLEHAIPLKTLRDGFRVRDRIHASLKTYARETSRQISFVVVGGGATGVEFVAELANYFQRLVAKGTVRPGHFHVTIVESGPEILPSFSSRIREKAKQRLVSLGVKALAGVSLKEVRFESVSLCKTDGSVYDEPADVTVWTAGMKSHAFVREWGLPVDEHGFIKIDRAFAVEGMRGVYALGDCASFLHPKTNVRVPALAQAAVREAGIVAENIVRHLERKAPTLWNPPERWTMILPVGGKYAIADLGVMRLYGRIGYLVLKAVDLMYFLSVLAPRSAWKLWRTGSSVYAKND</sequence>
<evidence type="ECO:0000256" key="1">
    <source>
        <dbReference type="ARBA" id="ARBA00001974"/>
    </source>
</evidence>
<comment type="caution">
    <text evidence="7">The sequence shown here is derived from an EMBL/GenBank/DDBJ whole genome shotgun (WGS) entry which is preliminary data.</text>
</comment>
<evidence type="ECO:0000259" key="6">
    <source>
        <dbReference type="Pfam" id="PF07992"/>
    </source>
</evidence>
<protein>
    <recommendedName>
        <fullName evidence="6">FAD/NAD(P)-binding domain-containing protein</fullName>
    </recommendedName>
</protein>
<evidence type="ECO:0000256" key="4">
    <source>
        <dbReference type="ARBA" id="ARBA00022827"/>
    </source>
</evidence>
<dbReference type="EMBL" id="MGFE01000012">
    <property type="protein sequence ID" value="OGL98899.1"/>
    <property type="molecule type" value="Genomic_DNA"/>
</dbReference>
<dbReference type="GO" id="GO:0003955">
    <property type="term" value="F:NAD(P)H dehydrogenase (quinone) activity"/>
    <property type="evidence" value="ECO:0007669"/>
    <property type="project" value="TreeGrafter"/>
</dbReference>
<dbReference type="PRINTS" id="PR00411">
    <property type="entry name" value="PNDRDTASEI"/>
</dbReference>
<comment type="similarity">
    <text evidence="2">Belongs to the NADH dehydrogenase family.</text>
</comment>
<keyword evidence="5" id="KW-0560">Oxidoreductase</keyword>
<gene>
    <name evidence="7" type="ORF">A2304_04070</name>
</gene>
<evidence type="ECO:0000256" key="5">
    <source>
        <dbReference type="ARBA" id="ARBA00023002"/>
    </source>
</evidence>
<organism evidence="7 8">
    <name type="scientific">Candidatus Uhrbacteria bacterium RIFOXYB2_FULL_57_15</name>
    <dbReference type="NCBI Taxonomy" id="1802422"/>
    <lineage>
        <taxon>Bacteria</taxon>
        <taxon>Candidatus Uhriibacteriota</taxon>
    </lineage>
</organism>
<dbReference type="Pfam" id="PF07992">
    <property type="entry name" value="Pyr_redox_2"/>
    <property type="match status" value="1"/>
</dbReference>
<evidence type="ECO:0000256" key="3">
    <source>
        <dbReference type="ARBA" id="ARBA00022630"/>
    </source>
</evidence>
<reference evidence="7 8" key="1">
    <citation type="journal article" date="2016" name="Nat. Commun.">
        <title>Thousands of microbial genomes shed light on interconnected biogeochemical processes in an aquifer system.</title>
        <authorList>
            <person name="Anantharaman K."/>
            <person name="Brown C.T."/>
            <person name="Hug L.A."/>
            <person name="Sharon I."/>
            <person name="Castelle C.J."/>
            <person name="Probst A.J."/>
            <person name="Thomas B.C."/>
            <person name="Singh A."/>
            <person name="Wilkins M.J."/>
            <person name="Karaoz U."/>
            <person name="Brodie E.L."/>
            <person name="Williams K.H."/>
            <person name="Hubbard S.S."/>
            <person name="Banfield J.F."/>
        </authorList>
    </citation>
    <scope>NUCLEOTIDE SEQUENCE [LARGE SCALE GENOMIC DNA]</scope>
</reference>
<dbReference type="GO" id="GO:0019646">
    <property type="term" value="P:aerobic electron transport chain"/>
    <property type="evidence" value="ECO:0007669"/>
    <property type="project" value="TreeGrafter"/>
</dbReference>
<dbReference type="Gene3D" id="3.50.50.100">
    <property type="match status" value="1"/>
</dbReference>
<dbReference type="PANTHER" id="PTHR42913">
    <property type="entry name" value="APOPTOSIS-INDUCING FACTOR 1"/>
    <property type="match status" value="1"/>
</dbReference>
<dbReference type="PRINTS" id="PR00368">
    <property type="entry name" value="FADPNR"/>
</dbReference>
<accession>A0A1F7W7Z6</accession>
<dbReference type="PANTHER" id="PTHR42913:SF3">
    <property type="entry name" value="64 KDA MITOCHONDRIAL NADH DEHYDROGENASE (EUROFUNG)"/>
    <property type="match status" value="1"/>
</dbReference>
<dbReference type="InterPro" id="IPR036188">
    <property type="entry name" value="FAD/NAD-bd_sf"/>
</dbReference>
<evidence type="ECO:0000313" key="8">
    <source>
        <dbReference type="Proteomes" id="UP000176501"/>
    </source>
</evidence>
<dbReference type="InterPro" id="IPR023753">
    <property type="entry name" value="FAD/NAD-binding_dom"/>
</dbReference>
<feature type="domain" description="FAD/NAD(P)-binding" evidence="6">
    <location>
        <begin position="5"/>
        <end position="338"/>
    </location>
</feature>
<dbReference type="Proteomes" id="UP000176501">
    <property type="component" value="Unassembled WGS sequence"/>
</dbReference>
<dbReference type="AlphaFoldDB" id="A0A1F7W7Z6"/>
<dbReference type="InterPro" id="IPR051169">
    <property type="entry name" value="NADH-Q_oxidoreductase"/>
</dbReference>
<proteinExistence type="inferred from homology"/>
<evidence type="ECO:0000313" key="7">
    <source>
        <dbReference type="EMBL" id="OGL98899.1"/>
    </source>
</evidence>
<evidence type="ECO:0000256" key="2">
    <source>
        <dbReference type="ARBA" id="ARBA00005272"/>
    </source>
</evidence>
<keyword evidence="4" id="KW-0274">FAD</keyword>
<name>A0A1F7W7Z6_9BACT</name>